<feature type="non-terminal residue" evidence="2">
    <location>
        <position position="333"/>
    </location>
</feature>
<gene>
    <name evidence="2" type="ORF">SPIL2461_LOCUS14856</name>
</gene>
<dbReference type="EMBL" id="CAJNIZ010035047">
    <property type="protein sequence ID" value="CAE7557196.1"/>
    <property type="molecule type" value="Genomic_DNA"/>
</dbReference>
<keyword evidence="3" id="KW-1185">Reference proteome</keyword>
<keyword evidence="1" id="KW-0732">Signal</keyword>
<protein>
    <submittedName>
        <fullName evidence="2">Uncharacterized protein</fullName>
    </submittedName>
</protein>
<dbReference type="OrthoDB" id="432439at2759"/>
<proteinExistence type="predicted"/>
<accession>A0A812U8T6</accession>
<sequence length="333" mass="37645">QCAAALLLMQLATVSQGLRPSDTSDHDKPKVNLPRTCENTFSGSKCCGCGPPREAIGNRAKDKWLKETSKTYGYIDSMCSKSSKPDDLKICCPLWAVDCKQEDYYFQQGLERDCAAPPRECKYYECRDVSRLLEKLDKQFYRATLFDDEPEDTLEERLRKDSDASITGHGTFCSCACGELMDEEKLTCKALNSSFVCSNTRPCCRRLSEDCAKDDPWPKEVRTKTREVSKAQAVDATAKKVASKLLKALKNLERKCVKSCDVLRKSECVAHLSTVVEKVTFGKDVTVQSKLEEARFAMLLAYNEEHPDEATWESSTQRVFNAYEYELDKALEE</sequence>
<evidence type="ECO:0000313" key="2">
    <source>
        <dbReference type="EMBL" id="CAE7557196.1"/>
    </source>
</evidence>
<name>A0A812U8T6_SYMPI</name>
<reference evidence="2" key="1">
    <citation type="submission" date="2021-02" db="EMBL/GenBank/DDBJ databases">
        <authorList>
            <person name="Dougan E. K."/>
            <person name="Rhodes N."/>
            <person name="Thang M."/>
            <person name="Chan C."/>
        </authorList>
    </citation>
    <scope>NUCLEOTIDE SEQUENCE</scope>
</reference>
<feature type="signal peptide" evidence="1">
    <location>
        <begin position="1"/>
        <end position="17"/>
    </location>
</feature>
<feature type="chain" id="PRO_5032621905" evidence="1">
    <location>
        <begin position="18"/>
        <end position="333"/>
    </location>
</feature>
<feature type="non-terminal residue" evidence="2">
    <location>
        <position position="1"/>
    </location>
</feature>
<evidence type="ECO:0000313" key="3">
    <source>
        <dbReference type="Proteomes" id="UP000649617"/>
    </source>
</evidence>
<evidence type="ECO:0000256" key="1">
    <source>
        <dbReference type="SAM" id="SignalP"/>
    </source>
</evidence>
<dbReference type="Proteomes" id="UP000649617">
    <property type="component" value="Unassembled WGS sequence"/>
</dbReference>
<organism evidence="2 3">
    <name type="scientific">Symbiodinium pilosum</name>
    <name type="common">Dinoflagellate</name>
    <dbReference type="NCBI Taxonomy" id="2952"/>
    <lineage>
        <taxon>Eukaryota</taxon>
        <taxon>Sar</taxon>
        <taxon>Alveolata</taxon>
        <taxon>Dinophyceae</taxon>
        <taxon>Suessiales</taxon>
        <taxon>Symbiodiniaceae</taxon>
        <taxon>Symbiodinium</taxon>
    </lineage>
</organism>
<dbReference type="AlphaFoldDB" id="A0A812U8T6"/>
<comment type="caution">
    <text evidence="2">The sequence shown here is derived from an EMBL/GenBank/DDBJ whole genome shotgun (WGS) entry which is preliminary data.</text>
</comment>